<evidence type="ECO:0000313" key="3">
    <source>
        <dbReference type="Proteomes" id="UP001444661"/>
    </source>
</evidence>
<protein>
    <submittedName>
        <fullName evidence="2">Heterokaryon incompatibility protein 6-OR allele</fullName>
    </submittedName>
</protein>
<comment type="caution">
    <text evidence="2">The sequence shown here is derived from an EMBL/GenBank/DDBJ whole genome shotgun (WGS) entry which is preliminary data.</text>
</comment>
<dbReference type="Proteomes" id="UP001444661">
    <property type="component" value="Unassembled WGS sequence"/>
</dbReference>
<gene>
    <name evidence="2" type="ORF">PG993_014130</name>
</gene>
<dbReference type="PANTHER" id="PTHR24148:SF64">
    <property type="entry name" value="HETEROKARYON INCOMPATIBILITY DOMAIN-CONTAINING PROTEIN"/>
    <property type="match status" value="1"/>
</dbReference>
<dbReference type="InterPro" id="IPR010730">
    <property type="entry name" value="HET"/>
</dbReference>
<dbReference type="Pfam" id="PF06985">
    <property type="entry name" value="HET"/>
    <property type="match status" value="1"/>
</dbReference>
<dbReference type="InterPro" id="IPR052895">
    <property type="entry name" value="HetReg/Transcr_Mod"/>
</dbReference>
<feature type="domain" description="Heterokaryon incompatibility" evidence="1">
    <location>
        <begin position="4"/>
        <end position="106"/>
    </location>
</feature>
<accession>A0ABR1RS40</accession>
<keyword evidence="3" id="KW-1185">Reference proteome</keyword>
<name>A0ABR1RS40_9PEZI</name>
<evidence type="ECO:0000259" key="1">
    <source>
        <dbReference type="Pfam" id="PF06985"/>
    </source>
</evidence>
<organism evidence="2 3">
    <name type="scientific">Apiospora rasikravindrae</name>
    <dbReference type="NCBI Taxonomy" id="990691"/>
    <lineage>
        <taxon>Eukaryota</taxon>
        <taxon>Fungi</taxon>
        <taxon>Dikarya</taxon>
        <taxon>Ascomycota</taxon>
        <taxon>Pezizomycotina</taxon>
        <taxon>Sordariomycetes</taxon>
        <taxon>Xylariomycetidae</taxon>
        <taxon>Amphisphaeriales</taxon>
        <taxon>Apiosporaceae</taxon>
        <taxon>Apiospora</taxon>
    </lineage>
</organism>
<evidence type="ECO:0000313" key="2">
    <source>
        <dbReference type="EMBL" id="KAK8017804.1"/>
    </source>
</evidence>
<dbReference type="PANTHER" id="PTHR24148">
    <property type="entry name" value="ANKYRIN REPEAT DOMAIN-CONTAINING PROTEIN 39 HOMOLOG-RELATED"/>
    <property type="match status" value="1"/>
</dbReference>
<proteinExistence type="predicted"/>
<reference evidence="2 3" key="1">
    <citation type="submission" date="2023-01" db="EMBL/GenBank/DDBJ databases">
        <title>Analysis of 21 Apiospora genomes using comparative genomics revels a genus with tremendous synthesis potential of carbohydrate active enzymes and secondary metabolites.</title>
        <authorList>
            <person name="Sorensen T."/>
        </authorList>
    </citation>
    <scope>NUCLEOTIDE SEQUENCE [LARGE SCALE GENOMIC DNA]</scope>
    <source>
        <strain evidence="2 3">CBS 33761</strain>
    </source>
</reference>
<sequence>MLRELRDGEVDFALWVDALCINQQDAREKSIEIRRMRYIYSESHSVIVWLGFGSEDAVATVKLIEKVGMEDGPLHPDMSEESLPGWRGVCELARRPYWQRLWIIQEILSATPTAHMWFSGEWVEMRYFLVATSVLLVLNRARFAKLCQNTKISSPSLDHDGTLSHMKTLLFLQHYISKIEKNPYLGHVALLELLNFGAKAQQADPRDKIYGLLGLMDPRVQQEVEVDYNKPYPEVYRDFARMIVEKSGNLDIIFQQASNPSRIRQQDETELSGRTIDHDCPDLPSWTPNWLLCRTLDDHASGALGHNYAFFDAAHGTRHIPQQETNVNHLTCRGLLYASVDGLGCSHSASKHHDTHDVVAPISPVKVICHYIYRHWDRARDNMWAALTLGMIKVYDDPDRDALFRLPYFPDLIDRAETSGSPNPSWTYEGGPDDFRVLVQWQRCNRDFSLFGNPLPAYFEEASESFFQRPKEPPKDDHASLWDMRNILAQRRIATTTGGDLVLVPQGARQRDVIFILRGCNAPVVLRPRDDGTWYLVGECYIHAVMQGSIMKQYMEGHKDEDVVIR</sequence>
<dbReference type="EMBL" id="JAQQWK010000013">
    <property type="protein sequence ID" value="KAK8017804.1"/>
    <property type="molecule type" value="Genomic_DNA"/>
</dbReference>
<dbReference type="Pfam" id="PF26639">
    <property type="entry name" value="Het-6_barrel"/>
    <property type="match status" value="1"/>
</dbReference>